<keyword evidence="7" id="KW-0949">S-adenosyl-L-methionine</keyword>
<dbReference type="EMBL" id="JACEFF010000008">
    <property type="protein sequence ID" value="KAH9645858.1"/>
    <property type="molecule type" value="Genomic_DNA"/>
</dbReference>
<dbReference type="Gene3D" id="3.40.1280.10">
    <property type="match status" value="1"/>
</dbReference>
<dbReference type="GO" id="GO:0019843">
    <property type="term" value="F:rRNA binding"/>
    <property type="evidence" value="ECO:0007669"/>
    <property type="project" value="UniProtKB-KW"/>
</dbReference>
<dbReference type="GO" id="GO:0070037">
    <property type="term" value="F:rRNA (pseudouridine) methyltransferase activity"/>
    <property type="evidence" value="ECO:0007669"/>
    <property type="project" value="InterPro"/>
</dbReference>
<accession>A0A835GK26</accession>
<evidence type="ECO:0000256" key="7">
    <source>
        <dbReference type="ARBA" id="ARBA00022691"/>
    </source>
</evidence>
<keyword evidence="10" id="KW-0539">Nucleus</keyword>
<dbReference type="FunFam" id="3.40.1280.10:FF:000003">
    <property type="entry name" value="Ribosomal RNA small subunit methyltransferase"/>
    <property type="match status" value="1"/>
</dbReference>
<dbReference type="CDD" id="cd18088">
    <property type="entry name" value="Nep1-like"/>
    <property type="match status" value="1"/>
</dbReference>
<dbReference type="AlphaFoldDB" id="A0A835GK26"/>
<sequence>MGKKRKVATNDEFEFDPIPRHLVTKHIKKQEKRLIIVLENSQIETVKTGNSFELLNCDDHANILRKNNRDPGSCRPDITHQSLLMLMDSPLNRAGLLQVYIHTEKNVLIEINPQTRIPRTFKRFAGLMVQLLHKFAIRASDGPMKLLKVIKNPVTSHLPVGARKVTMSFSSTVVKNCRELVPKDEPIVIVIGAMAHGKVEVDYSEDVISISNYPLSAALTCAKLCTAFEEVWDVV</sequence>
<dbReference type="Pfam" id="PF03587">
    <property type="entry name" value="EMG1"/>
    <property type="match status" value="1"/>
</dbReference>
<evidence type="ECO:0000256" key="8">
    <source>
        <dbReference type="ARBA" id="ARBA00022730"/>
    </source>
</evidence>
<reference evidence="14" key="1">
    <citation type="submission" date="2020-08" db="EMBL/GenBank/DDBJ databases">
        <title>Spodoptera exigua strain:BAW_Kor-Di-RS1 Genome sequencing and assembly.</title>
        <authorList>
            <person name="Kim J."/>
            <person name="Nam H.Y."/>
            <person name="Kwon M."/>
            <person name="Choi J.H."/>
            <person name="Cho S.R."/>
            <person name="Kim G.-H."/>
        </authorList>
    </citation>
    <scope>NUCLEOTIDE SEQUENCE</scope>
    <source>
        <strain evidence="14">BAW_Kor-Di-RS1</strain>
        <tissue evidence="14">Whole-body</tissue>
    </source>
</reference>
<keyword evidence="8" id="KW-0699">rRNA-binding</keyword>
<gene>
    <name evidence="15" type="ORF">HF086_010057</name>
    <name evidence="14" type="ORF">HW555_006022</name>
</gene>
<keyword evidence="5" id="KW-0489">Methyltransferase</keyword>
<dbReference type="GO" id="GO:0070475">
    <property type="term" value="P:rRNA base methylation"/>
    <property type="evidence" value="ECO:0007669"/>
    <property type="project" value="InterPro"/>
</dbReference>
<evidence type="ECO:0000256" key="12">
    <source>
        <dbReference type="ARBA" id="ARBA00053784"/>
    </source>
</evidence>
<proteinExistence type="inferred from homology"/>
<evidence type="ECO:0000256" key="5">
    <source>
        <dbReference type="ARBA" id="ARBA00022603"/>
    </source>
</evidence>
<keyword evidence="3" id="KW-0690">Ribosome biogenesis</keyword>
<dbReference type="InterPro" id="IPR029026">
    <property type="entry name" value="tRNA_m1G_MTases_N"/>
</dbReference>
<dbReference type="OrthoDB" id="269804at2759"/>
<evidence type="ECO:0000256" key="13">
    <source>
        <dbReference type="ARBA" id="ARBA00081469"/>
    </source>
</evidence>
<evidence type="ECO:0000256" key="9">
    <source>
        <dbReference type="ARBA" id="ARBA00022884"/>
    </source>
</evidence>
<evidence type="ECO:0000256" key="3">
    <source>
        <dbReference type="ARBA" id="ARBA00022517"/>
    </source>
</evidence>
<evidence type="ECO:0000256" key="11">
    <source>
        <dbReference type="ARBA" id="ARBA00050871"/>
    </source>
</evidence>
<organism evidence="14 16">
    <name type="scientific">Spodoptera exigua</name>
    <name type="common">Beet armyworm</name>
    <name type="synonym">Noctua fulgens</name>
    <dbReference type="NCBI Taxonomy" id="7107"/>
    <lineage>
        <taxon>Eukaryota</taxon>
        <taxon>Metazoa</taxon>
        <taxon>Ecdysozoa</taxon>
        <taxon>Arthropoda</taxon>
        <taxon>Hexapoda</taxon>
        <taxon>Insecta</taxon>
        <taxon>Pterygota</taxon>
        <taxon>Neoptera</taxon>
        <taxon>Endopterygota</taxon>
        <taxon>Lepidoptera</taxon>
        <taxon>Glossata</taxon>
        <taxon>Ditrysia</taxon>
        <taxon>Noctuoidea</taxon>
        <taxon>Noctuidae</taxon>
        <taxon>Amphipyrinae</taxon>
        <taxon>Spodoptera</taxon>
    </lineage>
</organism>
<comment type="caution">
    <text evidence="14">The sequence shown here is derived from an EMBL/GenBank/DDBJ whole genome shotgun (WGS) entry which is preliminary data.</text>
</comment>
<evidence type="ECO:0000256" key="10">
    <source>
        <dbReference type="ARBA" id="ARBA00023242"/>
    </source>
</evidence>
<comment type="catalytic activity">
    <reaction evidence="11">
        <text>a pseudouridine in rRNA + S-adenosyl-L-methionine = an N(1)-methylpseudouridine in rRNA + S-adenosyl-L-homocysteine + H(+)</text>
        <dbReference type="Rhea" id="RHEA:46696"/>
        <dbReference type="Rhea" id="RHEA-COMP:11634"/>
        <dbReference type="Rhea" id="RHEA-COMP:13933"/>
        <dbReference type="ChEBI" id="CHEBI:15378"/>
        <dbReference type="ChEBI" id="CHEBI:57856"/>
        <dbReference type="ChEBI" id="CHEBI:59789"/>
        <dbReference type="ChEBI" id="CHEBI:65314"/>
        <dbReference type="ChEBI" id="CHEBI:74890"/>
    </reaction>
</comment>
<evidence type="ECO:0000256" key="6">
    <source>
        <dbReference type="ARBA" id="ARBA00022679"/>
    </source>
</evidence>
<name>A0A835GK26_SPOEX</name>
<reference evidence="15" key="2">
    <citation type="journal article" date="2021" name="G3 (Bethesda)">
        <title>Genome and transcriptome analysis of the beet armyworm Spodoptera exigua reveals targets for pest control. .</title>
        <authorList>
            <person name="Simon S."/>
            <person name="Breeschoten T."/>
            <person name="Jansen H.J."/>
            <person name="Dirks R.P."/>
            <person name="Schranz M.E."/>
            <person name="Ros V.I.D."/>
        </authorList>
    </citation>
    <scope>NUCLEOTIDE SEQUENCE</scope>
    <source>
        <strain evidence="15">TB_SE_WUR_2020</strain>
    </source>
</reference>
<dbReference type="Proteomes" id="UP000814243">
    <property type="component" value="Unassembled WGS sequence"/>
</dbReference>
<evidence type="ECO:0000256" key="4">
    <source>
        <dbReference type="ARBA" id="ARBA00022552"/>
    </source>
</evidence>
<keyword evidence="6" id="KW-0808">Transferase</keyword>
<evidence type="ECO:0000313" key="14">
    <source>
        <dbReference type="EMBL" id="KAF9416709.1"/>
    </source>
</evidence>
<keyword evidence="9" id="KW-0694">RNA-binding</keyword>
<evidence type="ECO:0000256" key="2">
    <source>
        <dbReference type="ARBA" id="ARBA00008115"/>
    </source>
</evidence>
<comment type="subcellular location">
    <subcellularLocation>
        <location evidence="1">Nucleus</location>
        <location evidence="1">Nucleolus</location>
    </subcellularLocation>
</comment>
<dbReference type="Proteomes" id="UP000648187">
    <property type="component" value="Unassembled WGS sequence"/>
</dbReference>
<dbReference type="PANTHER" id="PTHR12636:SF5">
    <property type="entry name" value="RIBOSOMAL RNA SMALL SUBUNIT METHYLTRANSFERASE NEP1"/>
    <property type="match status" value="1"/>
</dbReference>
<dbReference type="InterPro" id="IPR029028">
    <property type="entry name" value="Alpha/beta_knot_MTases"/>
</dbReference>
<dbReference type="SUPFAM" id="SSF75217">
    <property type="entry name" value="alpha/beta knot"/>
    <property type="match status" value="1"/>
</dbReference>
<keyword evidence="4" id="KW-0698">rRNA processing</keyword>
<comment type="similarity">
    <text evidence="2">Belongs to the class IV-like SAM-binding methyltransferase superfamily. RNA methyltransferase NEP1 family.</text>
</comment>
<comment type="function">
    <text evidence="12">S-adenosyl-L-methionine-dependent pseudouridine N(1)-methyltransferase that methylates a pseudouridine in 18S rRNA. Involved the biosynthesis of the hypermodified N1-methyl-N3-(3-amino-3-carboxypropyl) pseudouridine (m1acp3-Psi) conserved in eukaryotic 18S rRNA. Also has an essential role in 40S ribosomal subunit biogenesis independent on its methyltransferase activity, facilitating the incorporation of ribosomal protein S19 during the formation of pre-ribosomes.</text>
</comment>
<dbReference type="PANTHER" id="PTHR12636">
    <property type="entry name" value="NEP1/MRA1"/>
    <property type="match status" value="1"/>
</dbReference>
<dbReference type="EMBL" id="JACKWZ010000085">
    <property type="protein sequence ID" value="KAF9416709.1"/>
    <property type="molecule type" value="Genomic_DNA"/>
</dbReference>
<dbReference type="GO" id="GO:0032040">
    <property type="term" value="C:small-subunit processome"/>
    <property type="evidence" value="ECO:0007669"/>
    <property type="project" value="TreeGrafter"/>
</dbReference>
<evidence type="ECO:0000256" key="1">
    <source>
        <dbReference type="ARBA" id="ARBA00004604"/>
    </source>
</evidence>
<protein>
    <recommendedName>
        <fullName evidence="13">18S rRNA (pseudouridine-N1)-methyltransferase</fullName>
    </recommendedName>
</protein>
<dbReference type="InterPro" id="IPR005304">
    <property type="entry name" value="Rbsml_bgen_MeTrfase_EMG1/NEP1"/>
</dbReference>
<keyword evidence="16" id="KW-1185">Reference proteome</keyword>
<evidence type="ECO:0000313" key="15">
    <source>
        <dbReference type="EMBL" id="KAH9645858.1"/>
    </source>
</evidence>
<evidence type="ECO:0000313" key="16">
    <source>
        <dbReference type="Proteomes" id="UP000648187"/>
    </source>
</evidence>